<evidence type="ECO:0000256" key="3">
    <source>
        <dbReference type="ARBA" id="ARBA00022485"/>
    </source>
</evidence>
<reference evidence="10 11" key="1">
    <citation type="submission" date="2015-06" db="EMBL/GenBank/DDBJ databases">
        <title>Genome sequencing of Thermotogales isolates from hydrothermal vents.</title>
        <authorList>
            <person name="Haverkamp T.H."/>
            <person name="Kublanov I.V."/>
            <person name="Nesbo C.L."/>
        </authorList>
    </citation>
    <scope>NUCLEOTIDE SEQUENCE [LARGE SCALE GENOMIC DNA]</scope>
    <source>
        <strain evidence="11">ik275mar</strain>
    </source>
</reference>
<sequence length="810" mass="92695">MQIIVAKGVGFCFGVEYAVNRAKTLLKSGVSVWTDDDIVHNKFVMKELNDLGLSKTSGDVFLVRAHGLPKYEIEKLNKKYKIEDLTCRIVKNLFKTVSKLEEEGYKLVVFGKKEHPEMKALKSYCTDAIITKEPVMVVGKRIAVASQTTMSYSDFNLFAEKVKEMSKFEEFKVINSICNITYDREIETQQLSKIVDLMVIVGGKHSSNTTKLYKIAKKYTNAIHIEFPEEIEFIPKGVKKVGIISGTSTPKELVDKVVERLKILGGMLQMDGNFEKLLEEYLYTDVRRGEKVEATVLRKSDTELFVDFGWKGEGIVNSNELVKDLEEYNIGDKITLLLLKKDEENGTAYLSEKRIYLKQIRRILKEKFEKGEKVTGKIISKVKGGYKVLIDNVLEAFLPKSESMIFDDNIPEYKCEFKIIKFEDKRRLNVVLSRKVLVEEQVKKFFNERKNGDIVEGIVKKIEKFGAFIRISEGIEGLLPNSEISYDNEVNAYDVLSEGQSVKLYLKEIVPERKKIILSLKELLPNPWNSVERKYKVGEVVSGKVKKIMPYGFFVNLEPGIDGFVHIDDVFWGRRGNLKELISEGDFVKLVVKEVDKENKRIKLSYKEVKGDPWENIEEKYPVGNVVTGVVRVIFEKGIIIDIEEGVSGYCPISEISWKYIRTPNEVVAEGEKVKAVVTELDKENRKIKLSVKRVEQNPWKLFKKNYKVGDVVKIKLTKELKKGYIGVIENVEIYIPKSDVDSTVNIGDELEVKIIGIKEDGEILRIIASEKEKVSESLIEEINNEAEKERFSSIERKVKNGNSFDSREE</sequence>
<dbReference type="PROSITE" id="PS50126">
    <property type="entry name" value="S1"/>
    <property type="match status" value="4"/>
</dbReference>
<feature type="domain" description="S1 motif" evidence="9">
    <location>
        <begin position="289"/>
        <end position="353"/>
    </location>
</feature>
<dbReference type="InterPro" id="IPR003451">
    <property type="entry name" value="LytB/IspH"/>
</dbReference>
<dbReference type="InterPro" id="IPR012340">
    <property type="entry name" value="NA-bd_OB-fold"/>
</dbReference>
<dbReference type="EMBL" id="LBFC01000023">
    <property type="protein sequence ID" value="ONN26537.1"/>
    <property type="molecule type" value="Genomic_DNA"/>
</dbReference>
<evidence type="ECO:0000259" key="9">
    <source>
        <dbReference type="PROSITE" id="PS50126"/>
    </source>
</evidence>
<keyword evidence="4" id="KW-0479">Metal-binding</keyword>
<evidence type="ECO:0000256" key="4">
    <source>
        <dbReference type="ARBA" id="ARBA00022723"/>
    </source>
</evidence>
<keyword evidence="11" id="KW-1185">Reference proteome</keyword>
<keyword evidence="6" id="KW-0408">Iron</keyword>
<evidence type="ECO:0000256" key="5">
    <source>
        <dbReference type="ARBA" id="ARBA00022980"/>
    </source>
</evidence>
<keyword evidence="3" id="KW-0004">4Fe-4S</keyword>
<evidence type="ECO:0000256" key="1">
    <source>
        <dbReference type="ARBA" id="ARBA00001966"/>
    </source>
</evidence>
<dbReference type="Proteomes" id="UP000242616">
    <property type="component" value="Unassembled WGS sequence"/>
</dbReference>
<dbReference type="Pfam" id="PF02401">
    <property type="entry name" value="LYTB"/>
    <property type="match status" value="1"/>
</dbReference>
<name>A0ABX3IFE6_9BACT</name>
<gene>
    <name evidence="10" type="ORF">XJ44_08730</name>
</gene>
<dbReference type="RefSeq" id="WP_077198767.1">
    <property type="nucleotide sequence ID" value="NZ_LBFC01000023.1"/>
</dbReference>
<accession>A0ABX3IFE6</accession>
<comment type="cofactor">
    <cofactor evidence="1">
        <name>[4Fe-4S] cluster</name>
        <dbReference type="ChEBI" id="CHEBI:49883"/>
    </cofactor>
</comment>
<keyword evidence="8" id="KW-0687">Ribonucleoprotein</keyword>
<feature type="domain" description="S1 motif" evidence="9">
    <location>
        <begin position="624"/>
        <end position="693"/>
    </location>
</feature>
<dbReference type="Gene3D" id="3.40.1010.20">
    <property type="entry name" value="4-hydroxy-3-methylbut-2-enyl diphosphate reductase, catalytic domain"/>
    <property type="match status" value="2"/>
</dbReference>
<dbReference type="Gene3D" id="2.40.50.140">
    <property type="entry name" value="Nucleic acid-binding proteins"/>
    <property type="match status" value="5"/>
</dbReference>
<comment type="similarity">
    <text evidence="2">Belongs to the bacterial ribosomal protein bS1 family.</text>
</comment>
<proteinExistence type="inferred from homology"/>
<evidence type="ECO:0000256" key="8">
    <source>
        <dbReference type="ARBA" id="ARBA00023274"/>
    </source>
</evidence>
<evidence type="ECO:0000256" key="2">
    <source>
        <dbReference type="ARBA" id="ARBA00006767"/>
    </source>
</evidence>
<dbReference type="InterPro" id="IPR003029">
    <property type="entry name" value="S1_domain"/>
</dbReference>
<dbReference type="NCBIfam" id="NF000907">
    <property type="entry name" value="PRK00087.1"/>
    <property type="match status" value="1"/>
</dbReference>
<keyword evidence="5" id="KW-0689">Ribosomal protein</keyword>
<dbReference type="InterPro" id="IPR035104">
    <property type="entry name" value="Ribosomal_protein_S1-like"/>
</dbReference>
<dbReference type="NCBIfam" id="TIGR00216">
    <property type="entry name" value="ispH_lytB"/>
    <property type="match status" value="1"/>
</dbReference>
<dbReference type="SUPFAM" id="SSF50249">
    <property type="entry name" value="Nucleic acid-binding proteins"/>
    <property type="match status" value="6"/>
</dbReference>
<organism evidence="10 11">
    <name type="scientific">Thermosipho affectus</name>
    <dbReference type="NCBI Taxonomy" id="660294"/>
    <lineage>
        <taxon>Bacteria</taxon>
        <taxon>Thermotogati</taxon>
        <taxon>Thermotogota</taxon>
        <taxon>Thermotogae</taxon>
        <taxon>Thermotogales</taxon>
        <taxon>Fervidobacteriaceae</taxon>
        <taxon>Thermosipho</taxon>
    </lineage>
</organism>
<dbReference type="PRINTS" id="PR00681">
    <property type="entry name" value="RIBOSOMALS1"/>
</dbReference>
<dbReference type="CDD" id="cd13944">
    <property type="entry name" value="lytB_ispH"/>
    <property type="match status" value="1"/>
</dbReference>
<evidence type="ECO:0000256" key="7">
    <source>
        <dbReference type="ARBA" id="ARBA00023014"/>
    </source>
</evidence>
<evidence type="ECO:0000256" key="6">
    <source>
        <dbReference type="ARBA" id="ARBA00023004"/>
    </source>
</evidence>
<feature type="domain" description="S1 motif" evidence="9">
    <location>
        <begin position="538"/>
        <end position="607"/>
    </location>
</feature>
<evidence type="ECO:0000313" key="11">
    <source>
        <dbReference type="Proteomes" id="UP000242616"/>
    </source>
</evidence>
<evidence type="ECO:0000313" key="10">
    <source>
        <dbReference type="EMBL" id="ONN26537.1"/>
    </source>
</evidence>
<dbReference type="Gene3D" id="3.40.50.11270">
    <property type="match status" value="1"/>
</dbReference>
<protein>
    <submittedName>
        <fullName evidence="10">4-hydroxy-3-methylbut-2-enyl diphosphate reductase</fullName>
    </submittedName>
</protein>
<dbReference type="Pfam" id="PF00575">
    <property type="entry name" value="S1"/>
    <property type="match status" value="4"/>
</dbReference>
<feature type="domain" description="S1 motif" evidence="9">
    <location>
        <begin position="452"/>
        <end position="521"/>
    </location>
</feature>
<comment type="caution">
    <text evidence="10">The sequence shown here is derived from an EMBL/GenBank/DDBJ whole genome shotgun (WGS) entry which is preliminary data.</text>
</comment>
<dbReference type="PANTHER" id="PTHR10724:SF7">
    <property type="entry name" value="SMALL RIBOSOMAL SUBUNIT PROTEIN BS1C"/>
    <property type="match status" value="1"/>
</dbReference>
<dbReference type="SMART" id="SM00316">
    <property type="entry name" value="S1"/>
    <property type="match status" value="6"/>
</dbReference>
<dbReference type="PANTHER" id="PTHR10724">
    <property type="entry name" value="30S RIBOSOMAL PROTEIN S1"/>
    <property type="match status" value="1"/>
</dbReference>
<keyword evidence="7" id="KW-0411">Iron-sulfur</keyword>
<dbReference type="InterPro" id="IPR050437">
    <property type="entry name" value="Ribos_protein_bS1-like"/>
</dbReference>